<dbReference type="SUPFAM" id="SSF51695">
    <property type="entry name" value="PLC-like phosphodiesterases"/>
    <property type="match status" value="1"/>
</dbReference>
<organism evidence="2 4">
    <name type="scientific">Algoriphagus ratkowskyi</name>
    <dbReference type="NCBI Taxonomy" id="57028"/>
    <lineage>
        <taxon>Bacteria</taxon>
        <taxon>Pseudomonadati</taxon>
        <taxon>Bacteroidota</taxon>
        <taxon>Cytophagia</taxon>
        <taxon>Cytophagales</taxon>
        <taxon>Cyclobacteriaceae</taxon>
        <taxon>Algoriphagus</taxon>
    </lineage>
</organism>
<dbReference type="Proteomes" id="UP000249115">
    <property type="component" value="Unassembled WGS sequence"/>
</dbReference>
<dbReference type="GO" id="GO:0008081">
    <property type="term" value="F:phosphoric diester hydrolase activity"/>
    <property type="evidence" value="ECO:0007669"/>
    <property type="project" value="InterPro"/>
</dbReference>
<comment type="caution">
    <text evidence="2">The sequence shown here is derived from an EMBL/GenBank/DDBJ whole genome shotgun (WGS) entry which is preliminary data.</text>
</comment>
<proteinExistence type="predicted"/>
<dbReference type="AlphaFoldDB" id="A0A2W7RSW2"/>
<dbReference type="OrthoDB" id="384721at2"/>
<dbReference type="InterPro" id="IPR017946">
    <property type="entry name" value="PLC-like_Pdiesterase_TIM-brl"/>
</dbReference>
<sequence>MKNQPLFLTSFSKRVVVFALTFFFYLSSFAQVDQIREKLLNSNELLVAAHRAAHQHYPENSLEAIQEAIDLGVDIIEIDVRVTTDGKVYLMHDQTIDRTTTGNGDIEKMSSADLKQYTLLFDGKDSGIAIPTLNEALALSKGKIMVDLDLKTSKIDEVMAVVQELNVLDEVIFFDSDWEILKAIKAKMPSAYLMPRTYKTKQIKKAYKQLDPVIVHIDPSFNSKKTYALAKKFGVRTWINSLGDLDRELSKNPKPELAFDLLQHGASVVQTDLPKFWIGIKAHSPNLQIAK</sequence>
<name>A0A2W7RSW2_9BACT</name>
<reference evidence="3 5" key="2">
    <citation type="submission" date="2019-08" db="EMBL/GenBank/DDBJ databases">
        <title>Genome of Algoriphagus ratkowskyi IC026.</title>
        <authorList>
            <person name="Bowman J.P."/>
        </authorList>
    </citation>
    <scope>NUCLEOTIDE SEQUENCE [LARGE SCALE GENOMIC DNA]</scope>
    <source>
        <strain evidence="3 5">IC026</strain>
    </source>
</reference>
<dbReference type="Gene3D" id="3.20.20.190">
    <property type="entry name" value="Phosphatidylinositol (PI) phosphodiesterase"/>
    <property type="match status" value="1"/>
</dbReference>
<dbReference type="PANTHER" id="PTHR46211">
    <property type="entry name" value="GLYCEROPHOSPHORYL DIESTER PHOSPHODIESTERASE"/>
    <property type="match status" value="1"/>
</dbReference>
<dbReference type="PROSITE" id="PS51704">
    <property type="entry name" value="GP_PDE"/>
    <property type="match status" value="1"/>
</dbReference>
<dbReference type="PANTHER" id="PTHR46211:SF1">
    <property type="entry name" value="GLYCEROPHOSPHODIESTER PHOSPHODIESTERASE, CYTOPLASMIC"/>
    <property type="match status" value="1"/>
</dbReference>
<evidence type="ECO:0000259" key="1">
    <source>
        <dbReference type="PROSITE" id="PS51704"/>
    </source>
</evidence>
<dbReference type="GO" id="GO:0006629">
    <property type="term" value="P:lipid metabolic process"/>
    <property type="evidence" value="ECO:0007669"/>
    <property type="project" value="InterPro"/>
</dbReference>
<protein>
    <submittedName>
        <fullName evidence="3">Glycerophosphodiester phosphodiesterase family protein</fullName>
    </submittedName>
    <submittedName>
        <fullName evidence="2">Glycerophosphoryl diester phosphodiesterase</fullName>
    </submittedName>
</protein>
<evidence type="ECO:0000313" key="5">
    <source>
        <dbReference type="Proteomes" id="UP000321927"/>
    </source>
</evidence>
<dbReference type="CDD" id="cd08566">
    <property type="entry name" value="GDPD_AtGDE_like"/>
    <property type="match status" value="1"/>
</dbReference>
<gene>
    <name evidence="3" type="ORF">ESW18_14930</name>
    <name evidence="2" type="ORF">LV84_03053</name>
</gene>
<keyword evidence="5" id="KW-1185">Reference proteome</keyword>
<dbReference type="EMBL" id="QKZU01000011">
    <property type="protein sequence ID" value="PZX53945.1"/>
    <property type="molecule type" value="Genomic_DNA"/>
</dbReference>
<reference evidence="2 4" key="1">
    <citation type="submission" date="2018-06" db="EMBL/GenBank/DDBJ databases">
        <title>Genomic Encyclopedia of Archaeal and Bacterial Type Strains, Phase II (KMG-II): from individual species to whole genera.</title>
        <authorList>
            <person name="Goeker M."/>
        </authorList>
    </citation>
    <scope>NUCLEOTIDE SEQUENCE [LARGE SCALE GENOMIC DNA]</scope>
    <source>
        <strain evidence="2 4">DSM 22686</strain>
    </source>
</reference>
<dbReference type="Proteomes" id="UP000321927">
    <property type="component" value="Unassembled WGS sequence"/>
</dbReference>
<accession>A0A2W7RSW2</accession>
<feature type="domain" description="GP-PDE" evidence="1">
    <location>
        <begin position="45"/>
        <end position="281"/>
    </location>
</feature>
<evidence type="ECO:0000313" key="2">
    <source>
        <dbReference type="EMBL" id="PZX53945.1"/>
    </source>
</evidence>
<dbReference type="EMBL" id="VORV01000010">
    <property type="protein sequence ID" value="TXD76655.1"/>
    <property type="molecule type" value="Genomic_DNA"/>
</dbReference>
<dbReference type="Pfam" id="PF03009">
    <property type="entry name" value="GDPD"/>
    <property type="match status" value="1"/>
</dbReference>
<evidence type="ECO:0000313" key="4">
    <source>
        <dbReference type="Proteomes" id="UP000249115"/>
    </source>
</evidence>
<dbReference type="InterPro" id="IPR030395">
    <property type="entry name" value="GP_PDE_dom"/>
</dbReference>
<evidence type="ECO:0000313" key="3">
    <source>
        <dbReference type="EMBL" id="TXD76655.1"/>
    </source>
</evidence>
<dbReference type="RefSeq" id="WP_086502346.1">
    <property type="nucleotide sequence ID" value="NZ_MSSV01000015.1"/>
</dbReference>